<proteinExistence type="predicted"/>
<feature type="non-terminal residue" evidence="1">
    <location>
        <position position="1"/>
    </location>
</feature>
<reference evidence="1" key="1">
    <citation type="submission" date="2014-05" db="EMBL/GenBank/DDBJ databases">
        <title>The transcriptome of the halophilic microalga Tetraselmis sp. GSL018 isolated from the Great Salt Lake, Utah.</title>
        <authorList>
            <person name="Jinkerson R.E."/>
            <person name="D'Adamo S."/>
            <person name="Posewitz M.C."/>
        </authorList>
    </citation>
    <scope>NUCLEOTIDE SEQUENCE</scope>
    <source>
        <strain evidence="1">GSL018</strain>
    </source>
</reference>
<evidence type="ECO:0000313" key="1">
    <source>
        <dbReference type="EMBL" id="JAC64726.1"/>
    </source>
</evidence>
<organism evidence="1">
    <name type="scientific">Tetraselmis sp. GSL018</name>
    <dbReference type="NCBI Taxonomy" id="582737"/>
    <lineage>
        <taxon>Eukaryota</taxon>
        <taxon>Viridiplantae</taxon>
        <taxon>Chlorophyta</taxon>
        <taxon>core chlorophytes</taxon>
        <taxon>Chlorodendrophyceae</taxon>
        <taxon>Chlorodendrales</taxon>
        <taxon>Chlorodendraceae</taxon>
        <taxon>Tetraselmis</taxon>
    </lineage>
</organism>
<sequence length="55" mass="6068">RTHRHGGGNGPTALPCLSLSSYQSEFTPSHTYTFSLKLISIISSDISRRNTYSHS</sequence>
<accession>A0A061R2H1</accession>
<name>A0A061R2H1_9CHLO</name>
<gene>
    <name evidence="1" type="ORF">TSPGSL018_17678</name>
</gene>
<protein>
    <submittedName>
        <fullName evidence="1">Uncharacterized protein</fullName>
    </submittedName>
</protein>
<dbReference type="EMBL" id="GBEZ01022082">
    <property type="protein sequence ID" value="JAC64726.1"/>
    <property type="molecule type" value="Transcribed_RNA"/>
</dbReference>
<dbReference type="AlphaFoldDB" id="A0A061R2H1"/>